<reference evidence="13 14" key="1">
    <citation type="submission" date="2023-07" db="EMBL/GenBank/DDBJ databases">
        <title>Genomic Encyclopedia of Type Strains, Phase IV (KMG-IV): sequencing the most valuable type-strain genomes for metagenomic binning, comparative biology and taxonomic classification.</title>
        <authorList>
            <person name="Goeker M."/>
        </authorList>
    </citation>
    <scope>NUCLEOTIDE SEQUENCE [LARGE SCALE GENOMIC DNA]</scope>
    <source>
        <strain evidence="13 14">B1-1</strain>
    </source>
</reference>
<keyword evidence="7" id="KW-0186">Copper</keyword>
<feature type="domain" description="Copper resistance protein D" evidence="12">
    <location>
        <begin position="316"/>
        <end position="417"/>
    </location>
</feature>
<sequence>MTDVPTDRRGAAPLIRMLALAMLALALLLPSHRAFAHAALVAAVPADGAVVATAPGAYSLRFSEPVSPLVLRLVRPDGSNTLLDRYALNDATLDIAAPADLGEGTHVLSWRVISEDGHPVGGSVVFSIGAPSAGGGAEPQEAPDLALGAAIWAMRGLLYVGLFLGAGGAFFIAFIGGRRATPVVRALAWAGLLAAPLSIGLLGVDALALPLSGLGAPIAWRTGWSTSYGATGLLAAIALVMALLSLSLAARGARLFAALSLIGVGVALAASGHASAASPQWLTRPAVFLHAVGIAFWAGALLPLAAALREGGEPSARTLRRFSRAIPFAVLPLAAAGIALAVVQVETPSALWTTSYGRVLLAKLALLALLFALAALNRLRLTAPAERDDPRARSRLRRSIAAELVLVLAIFGTAALWRFTPPPRALAEAAAEPASIHIHAADAMADLSLTPGHAGTVAAAISVMTGDFGPLDAKDVTLVLANPAAGIEPIRRKAVKGSDAVWRIDALAIPIAGRWQVRIDILIDDFRMAKLEDAIEIRP</sequence>
<dbReference type="Pfam" id="PF04234">
    <property type="entry name" value="CopC"/>
    <property type="match status" value="1"/>
</dbReference>
<dbReference type="Gene3D" id="2.60.40.1220">
    <property type="match status" value="1"/>
</dbReference>
<keyword evidence="14" id="KW-1185">Reference proteome</keyword>
<comment type="caution">
    <text evidence="13">The sequence shown here is derived from an EMBL/GenBank/DDBJ whole genome shotgun (WGS) entry which is preliminary data.</text>
</comment>
<evidence type="ECO:0000256" key="6">
    <source>
        <dbReference type="ARBA" id="ARBA00022989"/>
    </source>
</evidence>
<evidence type="ECO:0000256" key="5">
    <source>
        <dbReference type="ARBA" id="ARBA00022729"/>
    </source>
</evidence>
<dbReference type="InterPro" id="IPR008457">
    <property type="entry name" value="Cu-R_CopD_dom"/>
</dbReference>
<evidence type="ECO:0000256" key="3">
    <source>
        <dbReference type="ARBA" id="ARBA00022692"/>
    </source>
</evidence>
<feature type="signal peptide" evidence="10">
    <location>
        <begin position="1"/>
        <end position="36"/>
    </location>
</feature>
<evidence type="ECO:0000256" key="7">
    <source>
        <dbReference type="ARBA" id="ARBA00023008"/>
    </source>
</evidence>
<feature type="transmembrane region" description="Helical" evidence="9">
    <location>
        <begin position="328"/>
        <end position="347"/>
    </location>
</feature>
<feature type="chain" id="PRO_5046942937" evidence="10">
    <location>
        <begin position="37"/>
        <end position="539"/>
    </location>
</feature>
<dbReference type="PANTHER" id="PTHR34820">
    <property type="entry name" value="INNER MEMBRANE PROTEIN YEBZ"/>
    <property type="match status" value="1"/>
</dbReference>
<dbReference type="InterPro" id="IPR007348">
    <property type="entry name" value="CopC_dom"/>
</dbReference>
<protein>
    <submittedName>
        <fullName evidence="13">Copper transport protein</fullName>
    </submittedName>
</protein>
<evidence type="ECO:0000256" key="9">
    <source>
        <dbReference type="SAM" id="Phobius"/>
    </source>
</evidence>
<feature type="transmembrane region" description="Helical" evidence="9">
    <location>
        <begin position="187"/>
        <end position="208"/>
    </location>
</feature>
<dbReference type="RefSeq" id="WP_266279481.1">
    <property type="nucleotide sequence ID" value="NZ_JAPKNF010000001.1"/>
</dbReference>
<name>A0ABU0M6F2_9HYPH</name>
<feature type="transmembrane region" description="Helical" evidence="9">
    <location>
        <begin position="156"/>
        <end position="175"/>
    </location>
</feature>
<evidence type="ECO:0000259" key="11">
    <source>
        <dbReference type="Pfam" id="PF04234"/>
    </source>
</evidence>
<dbReference type="PANTHER" id="PTHR34820:SF4">
    <property type="entry name" value="INNER MEMBRANE PROTEIN YEBZ"/>
    <property type="match status" value="1"/>
</dbReference>
<keyword evidence="4" id="KW-0479">Metal-binding</keyword>
<feature type="transmembrane region" description="Helical" evidence="9">
    <location>
        <begin position="287"/>
        <end position="308"/>
    </location>
</feature>
<feature type="domain" description="CopC" evidence="11">
    <location>
        <begin position="37"/>
        <end position="128"/>
    </location>
</feature>
<evidence type="ECO:0000259" key="12">
    <source>
        <dbReference type="Pfam" id="PF05425"/>
    </source>
</evidence>
<organism evidence="13 14">
    <name type="scientific">Kaistia geumhonensis</name>
    <dbReference type="NCBI Taxonomy" id="410839"/>
    <lineage>
        <taxon>Bacteria</taxon>
        <taxon>Pseudomonadati</taxon>
        <taxon>Pseudomonadota</taxon>
        <taxon>Alphaproteobacteria</taxon>
        <taxon>Hyphomicrobiales</taxon>
        <taxon>Kaistiaceae</taxon>
        <taxon>Kaistia</taxon>
    </lineage>
</organism>
<dbReference type="InterPro" id="IPR014755">
    <property type="entry name" value="Cu-Rt/internalin_Ig-like"/>
</dbReference>
<evidence type="ECO:0000256" key="8">
    <source>
        <dbReference type="ARBA" id="ARBA00023136"/>
    </source>
</evidence>
<keyword evidence="3 9" id="KW-0812">Transmembrane</keyword>
<dbReference type="InterPro" id="IPR032694">
    <property type="entry name" value="CopC/D"/>
</dbReference>
<feature type="transmembrane region" description="Helical" evidence="9">
    <location>
        <begin position="228"/>
        <end position="248"/>
    </location>
</feature>
<evidence type="ECO:0000256" key="1">
    <source>
        <dbReference type="ARBA" id="ARBA00004651"/>
    </source>
</evidence>
<evidence type="ECO:0000256" key="2">
    <source>
        <dbReference type="ARBA" id="ARBA00022475"/>
    </source>
</evidence>
<keyword evidence="2" id="KW-1003">Cell membrane</keyword>
<dbReference type="Proteomes" id="UP001223743">
    <property type="component" value="Unassembled WGS sequence"/>
</dbReference>
<keyword evidence="8 9" id="KW-0472">Membrane</keyword>
<keyword evidence="6 9" id="KW-1133">Transmembrane helix</keyword>
<proteinExistence type="predicted"/>
<feature type="transmembrane region" description="Helical" evidence="9">
    <location>
        <begin position="400"/>
        <end position="419"/>
    </location>
</feature>
<dbReference type="InterPro" id="IPR014756">
    <property type="entry name" value="Ig_E-set"/>
</dbReference>
<feature type="transmembrane region" description="Helical" evidence="9">
    <location>
        <begin position="359"/>
        <end position="379"/>
    </location>
</feature>
<keyword evidence="5 10" id="KW-0732">Signal</keyword>
<evidence type="ECO:0000256" key="4">
    <source>
        <dbReference type="ARBA" id="ARBA00022723"/>
    </source>
</evidence>
<dbReference type="SUPFAM" id="SSF81296">
    <property type="entry name" value="E set domains"/>
    <property type="match status" value="1"/>
</dbReference>
<evidence type="ECO:0000256" key="10">
    <source>
        <dbReference type="SAM" id="SignalP"/>
    </source>
</evidence>
<gene>
    <name evidence="13" type="ORF">QO015_002147</name>
</gene>
<feature type="transmembrane region" description="Helical" evidence="9">
    <location>
        <begin position="255"/>
        <end position="275"/>
    </location>
</feature>
<dbReference type="EMBL" id="JAUSWJ010000001">
    <property type="protein sequence ID" value="MDQ0516534.1"/>
    <property type="molecule type" value="Genomic_DNA"/>
</dbReference>
<evidence type="ECO:0000313" key="14">
    <source>
        <dbReference type="Proteomes" id="UP001223743"/>
    </source>
</evidence>
<comment type="subcellular location">
    <subcellularLocation>
        <location evidence="1">Cell membrane</location>
        <topology evidence="1">Multi-pass membrane protein</topology>
    </subcellularLocation>
</comment>
<dbReference type="Pfam" id="PF05425">
    <property type="entry name" value="CopD"/>
    <property type="match status" value="1"/>
</dbReference>
<evidence type="ECO:0000313" key="13">
    <source>
        <dbReference type="EMBL" id="MDQ0516534.1"/>
    </source>
</evidence>
<accession>A0ABU0M6F2</accession>